<protein>
    <submittedName>
        <fullName evidence="5">Gibberellin 3-beta-dioxygenase 3</fullName>
        <ecNumber evidence="5">1.14.11.15</ecNumber>
    </submittedName>
</protein>
<dbReference type="InterPro" id="IPR044861">
    <property type="entry name" value="IPNS-like_FE2OG_OXY"/>
</dbReference>
<evidence type="ECO:0000313" key="6">
    <source>
        <dbReference type="Proteomes" id="UP000075243"/>
    </source>
</evidence>
<dbReference type="InterPro" id="IPR027443">
    <property type="entry name" value="IPNS-like_sf"/>
</dbReference>
<keyword evidence="1 3" id="KW-0479">Metal-binding</keyword>
<dbReference type="Gene3D" id="2.60.120.330">
    <property type="entry name" value="B-lactam Antibiotic, Isopenicillin N Synthase, Chain"/>
    <property type="match status" value="1"/>
</dbReference>
<organism evidence="5 6">
    <name type="scientific">Cajanus cajan</name>
    <name type="common">Pigeon pea</name>
    <name type="synonym">Cajanus indicus</name>
    <dbReference type="NCBI Taxonomy" id="3821"/>
    <lineage>
        <taxon>Eukaryota</taxon>
        <taxon>Viridiplantae</taxon>
        <taxon>Streptophyta</taxon>
        <taxon>Embryophyta</taxon>
        <taxon>Tracheophyta</taxon>
        <taxon>Spermatophyta</taxon>
        <taxon>Magnoliopsida</taxon>
        <taxon>eudicotyledons</taxon>
        <taxon>Gunneridae</taxon>
        <taxon>Pentapetalae</taxon>
        <taxon>rosids</taxon>
        <taxon>fabids</taxon>
        <taxon>Fabales</taxon>
        <taxon>Fabaceae</taxon>
        <taxon>Papilionoideae</taxon>
        <taxon>50 kb inversion clade</taxon>
        <taxon>NPAAA clade</taxon>
        <taxon>indigoferoid/millettioid clade</taxon>
        <taxon>Phaseoleae</taxon>
        <taxon>Cajanus</taxon>
    </lineage>
</organism>
<gene>
    <name evidence="5" type="ORF">KK1_001892</name>
</gene>
<dbReference type="STRING" id="3821.A0A151SLP5"/>
<dbReference type="PROSITE" id="PS51471">
    <property type="entry name" value="FE2OG_OXY"/>
    <property type="match status" value="1"/>
</dbReference>
<keyword evidence="3 5" id="KW-0560">Oxidoreductase</keyword>
<dbReference type="PRINTS" id="PR00682">
    <property type="entry name" value="IPNSYNTHASE"/>
</dbReference>
<dbReference type="Gramene" id="C.cajan_01844.t">
    <property type="protein sequence ID" value="C.cajan_01844.t"/>
    <property type="gene ID" value="C.cajan_01844"/>
</dbReference>
<keyword evidence="6" id="KW-1185">Reference proteome</keyword>
<evidence type="ECO:0000256" key="3">
    <source>
        <dbReference type="RuleBase" id="RU003682"/>
    </source>
</evidence>
<evidence type="ECO:0000256" key="1">
    <source>
        <dbReference type="ARBA" id="ARBA00022723"/>
    </source>
</evidence>
<dbReference type="OrthoDB" id="288590at2759"/>
<dbReference type="EC" id="1.14.11.15" evidence="5"/>
<evidence type="ECO:0000256" key="2">
    <source>
        <dbReference type="ARBA" id="ARBA00023004"/>
    </source>
</evidence>
<proteinExistence type="inferred from homology"/>
<accession>A0A151SLP5</accession>
<dbReference type="GO" id="GO:0016707">
    <property type="term" value="F:gibberellin 3-beta-dioxygenase activity"/>
    <property type="evidence" value="ECO:0007669"/>
    <property type="project" value="UniProtKB-EC"/>
</dbReference>
<sequence>MNSISDSYKNKPSHHHIVPLDFKNVHTVPDSHKWENVEPHTSGSVPSIDLCDPNAKSLIGEACEKWGVFYVTNHGVPTNLFKKVEQEAFRLFNLPTDQKLGALRLPDGVTGYGMPRTTTYGSKLLWAESFFMIGSPMEHATQLWPHQTDQQTTFCAVMEECQKEMKRSSGRVMELILESLGLNPEELTWVKPKDGCKEAQSVLSLNSYPVCPEPEKAMGLGPHTDTSLLTVLYQSGCTGLQVFRDGIGWIPVQPVPGALVVNAGDLLHVLSNGRFKNVLHRAVVNNEQHRISVAHVYGPPADVKISPLMKVAGDDDDDHDPPLFSPVTWKEYIYAKSVHYDKALEFIKVTAE</sequence>
<dbReference type="Proteomes" id="UP000075243">
    <property type="component" value="Chromosome 11"/>
</dbReference>
<comment type="similarity">
    <text evidence="3">Belongs to the iron/ascorbate-dependent oxidoreductase family.</text>
</comment>
<name>A0A151SLP5_CAJCA</name>
<dbReference type="Pfam" id="PF14226">
    <property type="entry name" value="DIOX_N"/>
    <property type="match status" value="1"/>
</dbReference>
<reference evidence="5 6" key="1">
    <citation type="journal article" date="2012" name="Nat. Biotechnol.">
        <title>Draft genome sequence of pigeonpea (Cajanus cajan), an orphan legume crop of resource-poor farmers.</title>
        <authorList>
            <person name="Varshney R.K."/>
            <person name="Chen W."/>
            <person name="Li Y."/>
            <person name="Bharti A.K."/>
            <person name="Saxena R.K."/>
            <person name="Schlueter J.A."/>
            <person name="Donoghue M.T."/>
            <person name="Azam S."/>
            <person name="Fan G."/>
            <person name="Whaley A.M."/>
            <person name="Farmer A.D."/>
            <person name="Sheridan J."/>
            <person name="Iwata A."/>
            <person name="Tuteja R."/>
            <person name="Penmetsa R.V."/>
            <person name="Wu W."/>
            <person name="Upadhyaya H.D."/>
            <person name="Yang S.P."/>
            <person name="Shah T."/>
            <person name="Saxena K.B."/>
            <person name="Michael T."/>
            <person name="McCombie W.R."/>
            <person name="Yang B."/>
            <person name="Zhang G."/>
            <person name="Yang H."/>
            <person name="Wang J."/>
            <person name="Spillane C."/>
            <person name="Cook D.R."/>
            <person name="May G.D."/>
            <person name="Xu X."/>
            <person name="Jackson S.A."/>
        </authorList>
    </citation>
    <scope>NUCLEOTIDE SEQUENCE [LARGE SCALE GENOMIC DNA]</scope>
    <source>
        <strain evidence="6">cv. Asha</strain>
    </source>
</reference>
<dbReference type="InterPro" id="IPR005123">
    <property type="entry name" value="Oxoglu/Fe-dep_dioxygenase_dom"/>
</dbReference>
<keyword evidence="2 3" id="KW-0408">Iron</keyword>
<dbReference type="EMBL" id="CM003613">
    <property type="protein sequence ID" value="KYP55669.1"/>
    <property type="molecule type" value="Genomic_DNA"/>
</dbReference>
<dbReference type="OMA" id="KNLQIGP"/>
<dbReference type="PANTHER" id="PTHR47990">
    <property type="entry name" value="2-OXOGLUTARATE (2OG) AND FE(II)-DEPENDENT OXYGENASE SUPERFAMILY PROTEIN-RELATED"/>
    <property type="match status" value="1"/>
</dbReference>
<feature type="domain" description="Fe2OG dioxygenase" evidence="4">
    <location>
        <begin position="198"/>
        <end position="299"/>
    </location>
</feature>
<dbReference type="GO" id="GO:0046872">
    <property type="term" value="F:metal ion binding"/>
    <property type="evidence" value="ECO:0007669"/>
    <property type="project" value="UniProtKB-KW"/>
</dbReference>
<evidence type="ECO:0000313" key="5">
    <source>
        <dbReference type="EMBL" id="KYP55669.1"/>
    </source>
</evidence>
<dbReference type="SUPFAM" id="SSF51197">
    <property type="entry name" value="Clavaminate synthase-like"/>
    <property type="match status" value="1"/>
</dbReference>
<dbReference type="InterPro" id="IPR050231">
    <property type="entry name" value="Iron_ascorbate_oxido_reductase"/>
</dbReference>
<dbReference type="InterPro" id="IPR026992">
    <property type="entry name" value="DIOX_N"/>
</dbReference>
<evidence type="ECO:0000259" key="4">
    <source>
        <dbReference type="PROSITE" id="PS51471"/>
    </source>
</evidence>
<dbReference type="AlphaFoldDB" id="A0A151SLP5"/>
<dbReference type="Pfam" id="PF03171">
    <property type="entry name" value="2OG-FeII_Oxy"/>
    <property type="match status" value="1"/>
</dbReference>